<reference evidence="2 3" key="1">
    <citation type="journal article" date="2023" name="G3 (Bethesda)">
        <title>A chromosome-length genome assembly and annotation of blackberry (Rubus argutus, cv. 'Hillquist').</title>
        <authorList>
            <person name="Bruna T."/>
            <person name="Aryal R."/>
            <person name="Dudchenko O."/>
            <person name="Sargent D.J."/>
            <person name="Mead D."/>
            <person name="Buti M."/>
            <person name="Cavallini A."/>
            <person name="Hytonen T."/>
            <person name="Andres J."/>
            <person name="Pham M."/>
            <person name="Weisz D."/>
            <person name="Mascagni F."/>
            <person name="Usai G."/>
            <person name="Natali L."/>
            <person name="Bassil N."/>
            <person name="Fernandez G.E."/>
            <person name="Lomsadze A."/>
            <person name="Armour M."/>
            <person name="Olukolu B."/>
            <person name="Poorten T."/>
            <person name="Britton C."/>
            <person name="Davik J."/>
            <person name="Ashrafi H."/>
            <person name="Aiden E.L."/>
            <person name="Borodovsky M."/>
            <person name="Worthington M."/>
        </authorList>
    </citation>
    <scope>NUCLEOTIDE SEQUENCE [LARGE SCALE GENOMIC DNA]</scope>
    <source>
        <strain evidence="2">PI 553951</strain>
    </source>
</reference>
<organism evidence="2 3">
    <name type="scientific">Rubus argutus</name>
    <name type="common">Southern blackberry</name>
    <dbReference type="NCBI Taxonomy" id="59490"/>
    <lineage>
        <taxon>Eukaryota</taxon>
        <taxon>Viridiplantae</taxon>
        <taxon>Streptophyta</taxon>
        <taxon>Embryophyta</taxon>
        <taxon>Tracheophyta</taxon>
        <taxon>Spermatophyta</taxon>
        <taxon>Magnoliopsida</taxon>
        <taxon>eudicotyledons</taxon>
        <taxon>Gunneridae</taxon>
        <taxon>Pentapetalae</taxon>
        <taxon>rosids</taxon>
        <taxon>fabids</taxon>
        <taxon>Rosales</taxon>
        <taxon>Rosaceae</taxon>
        <taxon>Rosoideae</taxon>
        <taxon>Rosoideae incertae sedis</taxon>
        <taxon>Rubus</taxon>
    </lineage>
</organism>
<feature type="region of interest" description="Disordered" evidence="1">
    <location>
        <begin position="87"/>
        <end position="115"/>
    </location>
</feature>
<accession>A0AAW1X009</accession>
<name>A0AAW1X009_RUBAR</name>
<dbReference type="EMBL" id="JBEDUW010000005">
    <property type="protein sequence ID" value="KAK9929293.1"/>
    <property type="molecule type" value="Genomic_DNA"/>
</dbReference>
<evidence type="ECO:0000313" key="3">
    <source>
        <dbReference type="Proteomes" id="UP001457282"/>
    </source>
</evidence>
<sequence length="115" mass="13638">MVVVREERERRRREGLKRWLLVWEGWWRPELRGWRTPGSGWFENWSLGCCIGGAVRRLRRQRICGAVRRYEGAAEMMNGGLELTSAAREDDERWRQSGVFGEEAETEKERSGRKK</sequence>
<evidence type="ECO:0000256" key="1">
    <source>
        <dbReference type="SAM" id="MobiDB-lite"/>
    </source>
</evidence>
<dbReference type="Proteomes" id="UP001457282">
    <property type="component" value="Unassembled WGS sequence"/>
</dbReference>
<evidence type="ECO:0000313" key="2">
    <source>
        <dbReference type="EMBL" id="KAK9929293.1"/>
    </source>
</evidence>
<protein>
    <submittedName>
        <fullName evidence="2">Uncharacterized protein</fullName>
    </submittedName>
</protein>
<gene>
    <name evidence="2" type="ORF">M0R45_026397</name>
</gene>
<keyword evidence="3" id="KW-1185">Reference proteome</keyword>
<proteinExistence type="predicted"/>
<dbReference type="AlphaFoldDB" id="A0AAW1X009"/>
<comment type="caution">
    <text evidence="2">The sequence shown here is derived from an EMBL/GenBank/DDBJ whole genome shotgun (WGS) entry which is preliminary data.</text>
</comment>